<feature type="signal peptide" evidence="1">
    <location>
        <begin position="1"/>
        <end position="23"/>
    </location>
</feature>
<dbReference type="EMBL" id="VCNI01000002">
    <property type="protein sequence ID" value="TMU55685.1"/>
    <property type="molecule type" value="Genomic_DNA"/>
</dbReference>
<keyword evidence="1" id="KW-0732">Signal</keyword>
<dbReference type="PROSITE" id="PS51257">
    <property type="entry name" value="PROKAR_LIPOPROTEIN"/>
    <property type="match status" value="1"/>
</dbReference>
<dbReference type="Proteomes" id="UP000751614">
    <property type="component" value="Unassembled WGS sequence"/>
</dbReference>
<name>A0ABY2WM66_9FLAO</name>
<evidence type="ECO:0000256" key="1">
    <source>
        <dbReference type="SAM" id="SignalP"/>
    </source>
</evidence>
<dbReference type="RefSeq" id="WP_138838088.1">
    <property type="nucleotide sequence ID" value="NZ_VCNI01000002.1"/>
</dbReference>
<protein>
    <submittedName>
        <fullName evidence="2">Uncharacterized protein</fullName>
    </submittedName>
</protein>
<sequence length="145" mass="15989">MFRRLVILILPTLLLLSCLNSDDANCSDLCPRLGVLAFDVLLDGNNVFDNGTYSINDVTIDDENTQFSLESISSPILLVQDPDWSEGSFNYFVRLSDEHSFTVNATFELSQATECCSPIPVLSAIRINDINQEVPLTDGLATVNL</sequence>
<keyword evidence="3" id="KW-1185">Reference proteome</keyword>
<reference evidence="2 3" key="1">
    <citation type="submission" date="2019-05" db="EMBL/GenBank/DDBJ databases">
        <title>Flagellimonas sp. AsT0115, sp. nov., isolated from a marine red algae, Asparagopsis taxiformis.</title>
        <authorList>
            <person name="Kim J."/>
            <person name="Jeong S.E."/>
            <person name="Jeon C.O."/>
        </authorList>
    </citation>
    <scope>NUCLEOTIDE SEQUENCE [LARGE SCALE GENOMIC DNA]</scope>
    <source>
        <strain evidence="2 3">AsT0115</strain>
    </source>
</reference>
<evidence type="ECO:0000313" key="3">
    <source>
        <dbReference type="Proteomes" id="UP000751614"/>
    </source>
</evidence>
<proteinExistence type="predicted"/>
<accession>A0ABY2WM66</accession>
<organism evidence="2 3">
    <name type="scientific">Flagellimonas algicola</name>
    <dbReference type="NCBI Taxonomy" id="2583815"/>
    <lineage>
        <taxon>Bacteria</taxon>
        <taxon>Pseudomonadati</taxon>
        <taxon>Bacteroidota</taxon>
        <taxon>Flavobacteriia</taxon>
        <taxon>Flavobacteriales</taxon>
        <taxon>Flavobacteriaceae</taxon>
        <taxon>Flagellimonas</taxon>
    </lineage>
</organism>
<evidence type="ECO:0000313" key="2">
    <source>
        <dbReference type="EMBL" id="TMU55685.1"/>
    </source>
</evidence>
<feature type="chain" id="PRO_5045621210" evidence="1">
    <location>
        <begin position="24"/>
        <end position="145"/>
    </location>
</feature>
<gene>
    <name evidence="2" type="ORF">FGG15_16105</name>
</gene>
<comment type="caution">
    <text evidence="2">The sequence shown here is derived from an EMBL/GenBank/DDBJ whole genome shotgun (WGS) entry which is preliminary data.</text>
</comment>